<dbReference type="Proteomes" id="UP000036987">
    <property type="component" value="Unassembled WGS sequence"/>
</dbReference>
<reference evidence="9" key="1">
    <citation type="journal article" date="2016" name="Nature">
        <title>The genome of the seagrass Zostera marina reveals angiosperm adaptation to the sea.</title>
        <authorList>
            <person name="Olsen J.L."/>
            <person name="Rouze P."/>
            <person name="Verhelst B."/>
            <person name="Lin Y.-C."/>
            <person name="Bayer T."/>
            <person name="Collen J."/>
            <person name="Dattolo E."/>
            <person name="De Paoli E."/>
            <person name="Dittami S."/>
            <person name="Maumus F."/>
            <person name="Michel G."/>
            <person name="Kersting A."/>
            <person name="Lauritano C."/>
            <person name="Lohaus R."/>
            <person name="Toepel M."/>
            <person name="Tonon T."/>
            <person name="Vanneste K."/>
            <person name="Amirebrahimi M."/>
            <person name="Brakel J."/>
            <person name="Bostroem C."/>
            <person name="Chovatia M."/>
            <person name="Grimwood J."/>
            <person name="Jenkins J.W."/>
            <person name="Jueterbock A."/>
            <person name="Mraz A."/>
            <person name="Stam W.T."/>
            <person name="Tice H."/>
            <person name="Bornberg-Bauer E."/>
            <person name="Green P.J."/>
            <person name="Pearson G.A."/>
            <person name="Procaccini G."/>
            <person name="Duarte C.M."/>
            <person name="Schmutz J."/>
            <person name="Reusch T.B.H."/>
            <person name="Van de Peer Y."/>
        </authorList>
    </citation>
    <scope>NUCLEOTIDE SEQUENCE [LARGE SCALE GENOMIC DNA]</scope>
    <source>
        <strain evidence="9">cv. Finnish</strain>
    </source>
</reference>
<dbReference type="Pfam" id="PF10250">
    <property type="entry name" value="O-FucT"/>
    <property type="match status" value="1"/>
</dbReference>
<keyword evidence="3 8" id="KW-0808">Transferase</keyword>
<feature type="region of interest" description="Disordered" evidence="7">
    <location>
        <begin position="1"/>
        <end position="34"/>
    </location>
</feature>
<dbReference type="InterPro" id="IPR024709">
    <property type="entry name" value="FucosylTrfase_pln"/>
</dbReference>
<feature type="compositionally biased region" description="Basic residues" evidence="7">
    <location>
        <begin position="25"/>
        <end position="34"/>
    </location>
</feature>
<keyword evidence="2 8" id="KW-0328">Glycosyltransferase</keyword>
<feature type="compositionally biased region" description="Polar residues" evidence="7">
    <location>
        <begin position="1"/>
        <end position="15"/>
    </location>
</feature>
<dbReference type="OrthoDB" id="20368at2759"/>
<organism evidence="8 9">
    <name type="scientific">Zostera marina</name>
    <name type="common">Eelgrass</name>
    <dbReference type="NCBI Taxonomy" id="29655"/>
    <lineage>
        <taxon>Eukaryota</taxon>
        <taxon>Viridiplantae</taxon>
        <taxon>Streptophyta</taxon>
        <taxon>Embryophyta</taxon>
        <taxon>Tracheophyta</taxon>
        <taxon>Spermatophyta</taxon>
        <taxon>Magnoliopsida</taxon>
        <taxon>Liliopsida</taxon>
        <taxon>Zosteraceae</taxon>
        <taxon>Zostera</taxon>
    </lineage>
</organism>
<dbReference type="PANTHER" id="PTHR31288:SF22">
    <property type="entry name" value="O-FUCOSYLTRANSFERASE 9"/>
    <property type="match status" value="1"/>
</dbReference>
<evidence type="ECO:0000256" key="4">
    <source>
        <dbReference type="ARBA" id="ARBA00023253"/>
    </source>
</evidence>
<evidence type="ECO:0000256" key="1">
    <source>
        <dbReference type="ARBA" id="ARBA00007737"/>
    </source>
</evidence>
<evidence type="ECO:0000256" key="5">
    <source>
        <dbReference type="ARBA" id="ARBA00023277"/>
    </source>
</evidence>
<proteinExistence type="inferred from homology"/>
<evidence type="ECO:0000313" key="8">
    <source>
        <dbReference type="EMBL" id="KMZ59699.1"/>
    </source>
</evidence>
<dbReference type="OMA" id="PMMEADA"/>
<dbReference type="GO" id="GO:0006004">
    <property type="term" value="P:fucose metabolic process"/>
    <property type="evidence" value="ECO:0007669"/>
    <property type="project" value="UniProtKB-KW"/>
</dbReference>
<evidence type="ECO:0000256" key="6">
    <source>
        <dbReference type="ARBA" id="ARBA00030350"/>
    </source>
</evidence>
<dbReference type="PIRSF" id="PIRSF009360">
    <property type="entry name" value="UCP009360"/>
    <property type="match status" value="1"/>
</dbReference>
<gene>
    <name evidence="8" type="ORF">ZOSMA_65G00310</name>
</gene>
<evidence type="ECO:0000313" key="9">
    <source>
        <dbReference type="Proteomes" id="UP000036987"/>
    </source>
</evidence>
<dbReference type="GO" id="GO:0005794">
    <property type="term" value="C:Golgi apparatus"/>
    <property type="evidence" value="ECO:0000318"/>
    <property type="project" value="GO_Central"/>
</dbReference>
<keyword evidence="5" id="KW-0119">Carbohydrate metabolism</keyword>
<protein>
    <recommendedName>
        <fullName evidence="6">O-fucosyltransferase family protein</fullName>
    </recommendedName>
</protein>
<dbReference type="Gene3D" id="3.40.50.11350">
    <property type="match status" value="1"/>
</dbReference>
<accession>A0A0K9NSG0</accession>
<keyword evidence="9" id="KW-1185">Reference proteome</keyword>
<dbReference type="PANTHER" id="PTHR31288">
    <property type="entry name" value="O-FUCOSYLTRANSFERASE FAMILY PROTEIN"/>
    <property type="match status" value="1"/>
</dbReference>
<evidence type="ECO:0000256" key="7">
    <source>
        <dbReference type="SAM" id="MobiDB-lite"/>
    </source>
</evidence>
<evidence type="ECO:0000256" key="2">
    <source>
        <dbReference type="ARBA" id="ARBA00022676"/>
    </source>
</evidence>
<keyword evidence="4" id="KW-0294">Fucose metabolism</keyword>
<dbReference type="CDD" id="cd11299">
    <property type="entry name" value="O-FucT_plant"/>
    <property type="match status" value="1"/>
</dbReference>
<dbReference type="AlphaFoldDB" id="A0A0K9NSG0"/>
<evidence type="ECO:0000256" key="3">
    <source>
        <dbReference type="ARBA" id="ARBA00022679"/>
    </source>
</evidence>
<comment type="similarity">
    <text evidence="1">Belongs to the glycosyltransferase GT106 family.</text>
</comment>
<dbReference type="GO" id="GO:0016757">
    <property type="term" value="F:glycosyltransferase activity"/>
    <property type="evidence" value="ECO:0000318"/>
    <property type="project" value="GO_Central"/>
</dbReference>
<name>A0A0K9NSG0_ZOSMR</name>
<comment type="caution">
    <text evidence="8">The sequence shown here is derived from an EMBL/GenBank/DDBJ whole genome shotgun (WGS) entry which is preliminary data.</text>
</comment>
<dbReference type="EMBL" id="LFYR01001739">
    <property type="protein sequence ID" value="KMZ59699.1"/>
    <property type="molecule type" value="Genomic_DNA"/>
</dbReference>
<sequence length="555" mass="63226">MKSSMASVTGMNGTCSSPGTPSSPGRRRGKKAGKGMRMVLTERFMYMLIAAVFRRKGILLFAPLLYISGMLMYMGTLNLEVVPEGVGVTIFRRKPVAVGSVYRSPKVFEKLWPYMQIDGGNTSLAFAKAWHSKPGQSWKPCASRKVTQAELPNSNGFLIVEANGGLNQQRLSICDAVAVAGLLNATLVIPRFHLNSVWRDSSKFGDIFDEDYFTERLRNHVRIVKELPEEVFQRFDNNMSNIMNLRVKAWSSKTYYLQKVLPKMLEFGAIRIAPFSSRLAHTVPSEIQGSRCFTNYDALRFSQPIRALAEKMVDRMLKNSSMSGGNYVSVHLRFEKDMVAFSLCVYDGGKDEKREMDDARERSWRGKFKRPHRVLKPGSVRMNGKCPLTPLEVGMILRGMGFDNTTSVYIASGKIYKQEKYMEPLRRLFPRLETKETLASEDELASFKSHSSRMAALDYTVCLYSDVFFTTQGGNFPHFMMGHRRYLYEGHARTLNPDKRKLVLALDNPDISWMKFKHHMEDLLHRSDSKGIQIRKPDASLYTFPMPDCMCQQKE</sequence>
<dbReference type="InterPro" id="IPR019378">
    <property type="entry name" value="GDP-Fuc_O-FucTrfase"/>
</dbReference>